<gene>
    <name evidence="2" type="ORF">CLOSTASPAR_03349</name>
</gene>
<dbReference type="InterPro" id="IPR036388">
    <property type="entry name" value="WH-like_DNA-bd_sf"/>
</dbReference>
<dbReference type="GO" id="GO:0003700">
    <property type="term" value="F:DNA-binding transcription factor activity"/>
    <property type="evidence" value="ECO:0007669"/>
    <property type="project" value="InterPro"/>
</dbReference>
<accession>C0D260</accession>
<dbReference type="PROSITE" id="PS50931">
    <property type="entry name" value="HTH_LYSR"/>
    <property type="match status" value="1"/>
</dbReference>
<dbReference type="HOGENOM" id="CLU_3300866_0_0_9"/>
<dbReference type="RefSeq" id="WP_007712691.1">
    <property type="nucleotide sequence ID" value="NZ_GG657592.1"/>
</dbReference>
<sequence>MELESLNYFMETAKSLSITETSERLFISQQTLSNHIRRVE</sequence>
<reference evidence="2 3" key="1">
    <citation type="submission" date="2009-02" db="EMBL/GenBank/DDBJ databases">
        <title>Draft genome sequence of Clostridium asparagiforme (DSM 15981).</title>
        <authorList>
            <person name="Sudarsanam P."/>
            <person name="Ley R."/>
            <person name="Guruge J."/>
            <person name="Turnbaugh P.J."/>
            <person name="Mahowald M."/>
            <person name="Liep D."/>
            <person name="Gordon J."/>
        </authorList>
    </citation>
    <scope>NUCLEOTIDE SEQUENCE [LARGE SCALE GENOMIC DNA]</scope>
    <source>
        <strain evidence="2 3">DSM 15981</strain>
    </source>
</reference>
<evidence type="ECO:0000313" key="2">
    <source>
        <dbReference type="EMBL" id="EEG54600.1"/>
    </source>
</evidence>
<comment type="caution">
    <text evidence="2">The sequence shown here is derived from an EMBL/GenBank/DDBJ whole genome shotgun (WGS) entry which is preliminary data.</text>
</comment>
<keyword evidence="3" id="KW-1185">Reference proteome</keyword>
<organism evidence="2 3">
    <name type="scientific">[Clostridium] asparagiforme DSM 15981</name>
    <dbReference type="NCBI Taxonomy" id="518636"/>
    <lineage>
        <taxon>Bacteria</taxon>
        <taxon>Bacillati</taxon>
        <taxon>Bacillota</taxon>
        <taxon>Clostridia</taxon>
        <taxon>Lachnospirales</taxon>
        <taxon>Lachnospiraceae</taxon>
        <taxon>Enterocloster</taxon>
    </lineage>
</organism>
<feature type="non-terminal residue" evidence="2">
    <location>
        <position position="40"/>
    </location>
</feature>
<name>C0D260_9FIRM</name>
<evidence type="ECO:0000259" key="1">
    <source>
        <dbReference type="PROSITE" id="PS50931"/>
    </source>
</evidence>
<dbReference type="InterPro" id="IPR000847">
    <property type="entry name" value="LysR_HTH_N"/>
</dbReference>
<dbReference type="AlphaFoldDB" id="C0D260"/>
<protein>
    <recommendedName>
        <fullName evidence="1">HTH lysR-type domain-containing protein</fullName>
    </recommendedName>
</protein>
<dbReference type="InterPro" id="IPR036390">
    <property type="entry name" value="WH_DNA-bd_sf"/>
</dbReference>
<dbReference type="EMBL" id="ACCJ01000254">
    <property type="protein sequence ID" value="EEG54600.1"/>
    <property type="molecule type" value="Genomic_DNA"/>
</dbReference>
<evidence type="ECO:0000313" key="3">
    <source>
        <dbReference type="Proteomes" id="UP000004756"/>
    </source>
</evidence>
<dbReference type="Proteomes" id="UP000004756">
    <property type="component" value="Unassembled WGS sequence"/>
</dbReference>
<proteinExistence type="predicted"/>
<dbReference type="Pfam" id="PF00126">
    <property type="entry name" value="HTH_1"/>
    <property type="match status" value="1"/>
</dbReference>
<dbReference type="Gene3D" id="1.10.10.10">
    <property type="entry name" value="Winged helix-like DNA-binding domain superfamily/Winged helix DNA-binding domain"/>
    <property type="match status" value="1"/>
</dbReference>
<feature type="domain" description="HTH lysR-type" evidence="1">
    <location>
        <begin position="1"/>
        <end position="40"/>
    </location>
</feature>
<dbReference type="SUPFAM" id="SSF46785">
    <property type="entry name" value="Winged helix' DNA-binding domain"/>
    <property type="match status" value="1"/>
</dbReference>